<evidence type="ECO:0000313" key="2">
    <source>
        <dbReference type="EMBL" id="ADU47634.1"/>
    </source>
</evidence>
<proteinExistence type="predicted"/>
<dbReference type="SMART" id="SM00909">
    <property type="entry name" value="Germane"/>
    <property type="match status" value="1"/>
</dbReference>
<dbReference type="OrthoDB" id="3774064at2"/>
<protein>
    <submittedName>
        <fullName evidence="2">Lipoprotein LpqB, GerMN domain</fullName>
    </submittedName>
</protein>
<keyword evidence="2" id="KW-0449">Lipoprotein</keyword>
<dbReference type="Pfam" id="PF10646">
    <property type="entry name" value="Germane"/>
    <property type="match status" value="1"/>
</dbReference>
<dbReference type="EMBL" id="CP002343">
    <property type="protein sequence ID" value="ADU47634.1"/>
    <property type="molecule type" value="Genomic_DNA"/>
</dbReference>
<evidence type="ECO:0000313" key="3">
    <source>
        <dbReference type="Proteomes" id="UP000008914"/>
    </source>
</evidence>
<sequence>MSRDIRVRAVNRRLSRISRRSRSVAIAVWLLVAGFLAGCGVPASSPPMTITEVPYNLMEPAPPPTPRTSEAATRGPYIYWLDDSDRLYAVEAGAAASDDAGAAATVLARLSQGPSELERMSGLSTALGPDVQLTLNSITDGLAEVEVQTGDPAPSARRLPHAVGQIVLSLASVPGIDSVLLTVDGERIEAPLPDGVLTAGPLTAEDFAVLAKENAPIPGARATQR</sequence>
<organism evidence="2 3">
    <name type="scientific">Intrasporangium calvum (strain ATCC 23552 / DSM 43043 / JCM 3097 / NBRC 12989 / NCIMB 10167 / NRRL B-3866 / 7 KIP)</name>
    <dbReference type="NCBI Taxonomy" id="710696"/>
    <lineage>
        <taxon>Bacteria</taxon>
        <taxon>Bacillati</taxon>
        <taxon>Actinomycetota</taxon>
        <taxon>Actinomycetes</taxon>
        <taxon>Micrococcales</taxon>
        <taxon>Intrasporangiaceae</taxon>
        <taxon>Intrasporangium</taxon>
    </lineage>
</organism>
<gene>
    <name evidence="2" type="ordered locus">Intca_1113</name>
</gene>
<dbReference type="Proteomes" id="UP000008914">
    <property type="component" value="Chromosome"/>
</dbReference>
<dbReference type="HOGENOM" id="CLU_124411_0_0_11"/>
<keyword evidence="3" id="KW-1185">Reference proteome</keyword>
<evidence type="ECO:0000259" key="1">
    <source>
        <dbReference type="SMART" id="SM00909"/>
    </source>
</evidence>
<dbReference type="eggNOG" id="COG5401">
    <property type="taxonomic scope" value="Bacteria"/>
</dbReference>
<dbReference type="RefSeq" id="WP_013491952.1">
    <property type="nucleotide sequence ID" value="NC_014830.1"/>
</dbReference>
<dbReference type="KEGG" id="ica:Intca_1113"/>
<dbReference type="InterPro" id="IPR019606">
    <property type="entry name" value="GerMN"/>
</dbReference>
<accession>E6SE21</accession>
<name>E6SE21_INTC7</name>
<dbReference type="STRING" id="710696.Intca_1113"/>
<feature type="domain" description="GerMN" evidence="1">
    <location>
        <begin position="103"/>
        <end position="192"/>
    </location>
</feature>
<reference evidence="2 3" key="1">
    <citation type="journal article" date="2010" name="Stand. Genomic Sci.">
        <title>Complete genome sequence of Intrasporangium calvum type strain (7 KIP).</title>
        <authorList>
            <person name="Del Rio T.G."/>
            <person name="Chertkov O."/>
            <person name="Yasawong M."/>
            <person name="Lucas S."/>
            <person name="Deshpande S."/>
            <person name="Cheng J.F."/>
            <person name="Detter C."/>
            <person name="Tapia R."/>
            <person name="Han C."/>
            <person name="Goodwin L."/>
            <person name="Pitluck S."/>
            <person name="Liolios K."/>
            <person name="Ivanova N."/>
            <person name="Mavromatis K."/>
            <person name="Pati A."/>
            <person name="Chen A."/>
            <person name="Palaniappan K."/>
            <person name="Land M."/>
            <person name="Hauser L."/>
            <person name="Chang Y.J."/>
            <person name="Jeffries C.D."/>
            <person name="Rohde M."/>
            <person name="Pukall R."/>
            <person name="Sikorski J."/>
            <person name="Goker M."/>
            <person name="Woyke T."/>
            <person name="Bristow J."/>
            <person name="Eisen J.A."/>
            <person name="Markowitz V."/>
            <person name="Hugenholtz P."/>
            <person name="Kyrpides N.C."/>
            <person name="Klenk H.P."/>
            <person name="Lapidus A."/>
        </authorList>
    </citation>
    <scope>NUCLEOTIDE SEQUENCE [LARGE SCALE GENOMIC DNA]</scope>
    <source>
        <strain evidence="3">ATCC 23552 / DSM 43043 / JCM 3097 / NBRC 12989 / 7 KIP</strain>
    </source>
</reference>
<dbReference type="AlphaFoldDB" id="E6SE21"/>